<gene>
    <name evidence="3" type="ORF">EZM97_27555</name>
</gene>
<evidence type="ECO:0000313" key="4">
    <source>
        <dbReference type="Proteomes" id="UP000291822"/>
    </source>
</evidence>
<feature type="domain" description="Cupin type-2" evidence="2">
    <location>
        <begin position="49"/>
        <end position="118"/>
    </location>
</feature>
<dbReference type="AlphaFoldDB" id="A0A4R0YJ00"/>
<keyword evidence="4" id="KW-1185">Reference proteome</keyword>
<dbReference type="SUPFAM" id="SSF51182">
    <property type="entry name" value="RmlC-like cupins"/>
    <property type="match status" value="1"/>
</dbReference>
<proteinExistence type="predicted"/>
<comment type="caution">
    <text evidence="3">The sequence shown here is derived from an EMBL/GenBank/DDBJ whole genome shotgun (WGS) entry which is preliminary data.</text>
</comment>
<dbReference type="PANTHER" id="PTHR35848">
    <property type="entry name" value="OXALATE-BINDING PROTEIN"/>
    <property type="match status" value="1"/>
</dbReference>
<evidence type="ECO:0000313" key="3">
    <source>
        <dbReference type="EMBL" id="TCI08389.1"/>
    </source>
</evidence>
<dbReference type="Pfam" id="PF07883">
    <property type="entry name" value="Cupin_2"/>
    <property type="match status" value="1"/>
</dbReference>
<dbReference type="Gene3D" id="2.60.120.10">
    <property type="entry name" value="Jelly Rolls"/>
    <property type="match status" value="1"/>
</dbReference>
<evidence type="ECO:0000259" key="2">
    <source>
        <dbReference type="Pfam" id="PF07883"/>
    </source>
</evidence>
<keyword evidence="1" id="KW-0479">Metal-binding</keyword>
<dbReference type="InterPro" id="IPR011051">
    <property type="entry name" value="RmlC_Cupin_sf"/>
</dbReference>
<dbReference type="GO" id="GO:0046872">
    <property type="term" value="F:metal ion binding"/>
    <property type="evidence" value="ECO:0007669"/>
    <property type="project" value="UniProtKB-KW"/>
</dbReference>
<name>A0A4R0YJ00_9GAMM</name>
<dbReference type="InterPro" id="IPR013096">
    <property type="entry name" value="Cupin_2"/>
</dbReference>
<dbReference type="EMBL" id="SJTG01000004">
    <property type="protein sequence ID" value="TCI08389.1"/>
    <property type="molecule type" value="Genomic_DNA"/>
</dbReference>
<evidence type="ECO:0000256" key="1">
    <source>
        <dbReference type="ARBA" id="ARBA00022723"/>
    </source>
</evidence>
<organism evidence="3 4">
    <name type="scientific">Dyella soli</name>
    <dbReference type="NCBI Taxonomy" id="522319"/>
    <lineage>
        <taxon>Bacteria</taxon>
        <taxon>Pseudomonadati</taxon>
        <taxon>Pseudomonadota</taxon>
        <taxon>Gammaproteobacteria</taxon>
        <taxon>Lysobacterales</taxon>
        <taxon>Rhodanobacteraceae</taxon>
        <taxon>Dyella</taxon>
    </lineage>
</organism>
<reference evidence="3 4" key="1">
    <citation type="submission" date="2019-02" db="EMBL/GenBank/DDBJ databases">
        <title>Dyella amyloliquefaciens sp. nov., isolated from forest soil.</title>
        <authorList>
            <person name="Gao Z.-H."/>
            <person name="Qiu L.-H."/>
        </authorList>
    </citation>
    <scope>NUCLEOTIDE SEQUENCE [LARGE SCALE GENOMIC DNA]</scope>
    <source>
        <strain evidence="3 4">KACC 12747</strain>
    </source>
</reference>
<dbReference type="Proteomes" id="UP000291822">
    <property type="component" value="Unassembled WGS sequence"/>
</dbReference>
<accession>A0A4R0YJ00</accession>
<dbReference type="InterPro" id="IPR014710">
    <property type="entry name" value="RmlC-like_jellyroll"/>
</dbReference>
<protein>
    <submittedName>
        <fullName evidence="3">Cupin domain-containing protein</fullName>
    </submittedName>
</protein>
<sequence length="152" mass="16759">MSHPRSLLKADAIAKMEPVSNAHPLNPESFRHKRALSDATGISQFGFHLIDIPPGKDSTEYHRHHYEEECIYIVEGCGEALIDDERFAVGAGDFMGFARLGAAHSLTNTGTGVLRLIVAGPRLEHDVCDYPHIRRRLHANGAMHVLTDLPEG</sequence>
<dbReference type="RefSeq" id="WP_131151670.1">
    <property type="nucleotide sequence ID" value="NZ_SJTG01000004.1"/>
</dbReference>
<dbReference type="InterPro" id="IPR051610">
    <property type="entry name" value="GPI/OXD"/>
</dbReference>
<dbReference type="CDD" id="cd02224">
    <property type="entry name" value="cupin_SPO2919-like"/>
    <property type="match status" value="1"/>
</dbReference>